<sequence>MRIVALTLLLATAACTTPFEARVNRFSALPAPQGQTFAIQARDQAKAGSLEFATYANLVGQRLTAQGYSAAATPGAASLIVQLDYAVSPPREKIETRQGLGYYGGFGGYRGGFGGWGGYGGFGARGRFGGFYGGGFYGPGFWDPFWGPTEVYSTTQYNSFVALRIDRTADKESVFEGRAETVSRSGDLTRLVPPLVDALFTGFPGNSGETIRVRLPEQRQKVMTYAPG</sequence>
<evidence type="ECO:0000259" key="2">
    <source>
        <dbReference type="Pfam" id="PF13590"/>
    </source>
</evidence>
<evidence type="ECO:0000313" key="4">
    <source>
        <dbReference type="Proteomes" id="UP000317894"/>
    </source>
</evidence>
<accession>A0A552U9L9</accession>
<evidence type="ECO:0000313" key="3">
    <source>
        <dbReference type="EMBL" id="TRW14889.1"/>
    </source>
</evidence>
<keyword evidence="1" id="KW-0732">Signal</keyword>
<feature type="chain" id="PRO_5021956221" evidence="1">
    <location>
        <begin position="22"/>
        <end position="228"/>
    </location>
</feature>
<gene>
    <name evidence="3" type="ORF">FMM06_14570</name>
</gene>
<keyword evidence="4" id="KW-1185">Reference proteome</keyword>
<dbReference type="OrthoDB" id="7501218at2"/>
<feature type="signal peptide" evidence="1">
    <location>
        <begin position="1"/>
        <end position="21"/>
    </location>
</feature>
<dbReference type="InterPro" id="IPR025411">
    <property type="entry name" value="DUF4136"/>
</dbReference>
<dbReference type="EMBL" id="VJWA01000002">
    <property type="protein sequence ID" value="TRW14889.1"/>
    <property type="molecule type" value="Genomic_DNA"/>
</dbReference>
<comment type="caution">
    <text evidence="3">The sequence shown here is derived from an EMBL/GenBank/DDBJ whole genome shotgun (WGS) entry which is preliminary data.</text>
</comment>
<protein>
    <submittedName>
        <fullName evidence="3">DUF4136 domain-containing protein</fullName>
    </submittedName>
</protein>
<organism evidence="3 4">
    <name type="scientific">Glacieibacterium frigidum</name>
    <dbReference type="NCBI Taxonomy" id="2593303"/>
    <lineage>
        <taxon>Bacteria</taxon>
        <taxon>Pseudomonadati</taxon>
        <taxon>Pseudomonadota</taxon>
        <taxon>Alphaproteobacteria</taxon>
        <taxon>Sphingomonadales</taxon>
        <taxon>Sphingosinicellaceae</taxon>
        <taxon>Glacieibacterium</taxon>
    </lineage>
</organism>
<name>A0A552U9L9_9SPHN</name>
<dbReference type="PROSITE" id="PS51257">
    <property type="entry name" value="PROKAR_LIPOPROTEIN"/>
    <property type="match status" value="1"/>
</dbReference>
<dbReference type="Gene3D" id="3.30.160.670">
    <property type="match status" value="1"/>
</dbReference>
<dbReference type="Proteomes" id="UP000317894">
    <property type="component" value="Unassembled WGS sequence"/>
</dbReference>
<dbReference type="Pfam" id="PF13590">
    <property type="entry name" value="DUF4136"/>
    <property type="match status" value="1"/>
</dbReference>
<dbReference type="AlphaFoldDB" id="A0A552U9L9"/>
<feature type="domain" description="DUF4136" evidence="2">
    <location>
        <begin position="33"/>
        <end position="120"/>
    </location>
</feature>
<proteinExistence type="predicted"/>
<evidence type="ECO:0000256" key="1">
    <source>
        <dbReference type="SAM" id="SignalP"/>
    </source>
</evidence>
<reference evidence="3 4" key="1">
    <citation type="submission" date="2019-07" db="EMBL/GenBank/DDBJ databases">
        <title>Novel species isolated from glacier.</title>
        <authorList>
            <person name="Liu Q."/>
            <person name="Xin Y.-H."/>
        </authorList>
    </citation>
    <scope>NUCLEOTIDE SEQUENCE [LARGE SCALE GENOMIC DNA]</scope>
    <source>
        <strain evidence="3 4">LB1R16</strain>
    </source>
</reference>
<dbReference type="RefSeq" id="WP_144335059.1">
    <property type="nucleotide sequence ID" value="NZ_VJWA01000002.1"/>
</dbReference>